<evidence type="ECO:0000256" key="3">
    <source>
        <dbReference type="ARBA" id="ARBA00022692"/>
    </source>
</evidence>
<evidence type="ECO:0000256" key="2">
    <source>
        <dbReference type="ARBA" id="ARBA00022475"/>
    </source>
</evidence>
<evidence type="ECO:0000256" key="5">
    <source>
        <dbReference type="ARBA" id="ARBA00023136"/>
    </source>
</evidence>
<dbReference type="PANTHER" id="PTHR30572:SF4">
    <property type="entry name" value="ABC TRANSPORTER PERMEASE YTRF"/>
    <property type="match status" value="1"/>
</dbReference>
<keyword evidence="10" id="KW-0547">Nucleotide-binding</keyword>
<dbReference type="Proteomes" id="UP000076079">
    <property type="component" value="Chromosome"/>
</dbReference>
<dbReference type="EC" id="3.6.3.-" evidence="10"/>
<sequence length="431" mass="47804">MKESFLQALDNLRANKLRSFLTMFGIMWGIVSIVVLSAMGEGFQRGNEAVLREFGRNMSIVWASRTTMQAGGERAGRLLNLTADDARAIKTQGRLVSMVSPEIQRGTKVKSAYNEAAVTVHGVEPPYMFMRTIEVDRGRQLNWSDEENESQVGVIGWEMSKQLFGDREPVGEQVLVNGTPFKIVGRIRRKDQDSNYSGPDNNKLFIPFAVMSKYFPRPDAPAGSLSQLIVMPRQEVVDSLESTLTSRTGRVADIDWPLQREIREILARRKEFNPEDRYAISVWDTSLQTMFFDRMISAMAAFFRVVGLVTLALGGIGVMNIMLIAVRDRTREIGVRKALGATTAAIQRQFFLEGFFLTMISGGLGMLIGVGLCTAVNVYATLPIRFSGMVITWSNALLALGSLVVIGVVSSTLPARKAAQLPPTEALRYEM</sequence>
<evidence type="ECO:0000256" key="1">
    <source>
        <dbReference type="ARBA" id="ARBA00004651"/>
    </source>
</evidence>
<evidence type="ECO:0000259" key="8">
    <source>
        <dbReference type="Pfam" id="PF02687"/>
    </source>
</evidence>
<dbReference type="STRING" id="1855912.LuPra_06022"/>
<dbReference type="Pfam" id="PF02687">
    <property type="entry name" value="FtsX"/>
    <property type="match status" value="1"/>
</dbReference>
<feature type="transmembrane region" description="Helical" evidence="7">
    <location>
        <begin position="20"/>
        <end position="39"/>
    </location>
</feature>
<feature type="domain" description="ABC3 transporter permease C-terminal" evidence="8">
    <location>
        <begin position="305"/>
        <end position="423"/>
    </location>
</feature>
<feature type="transmembrane region" description="Helical" evidence="7">
    <location>
        <begin position="355"/>
        <end position="380"/>
    </location>
</feature>
<keyword evidence="5 7" id="KW-0472">Membrane</keyword>
<dbReference type="PATRIC" id="fig|1813736.3.peg.6327"/>
<dbReference type="RefSeq" id="WP_110174171.1">
    <property type="nucleotide sequence ID" value="NZ_CP015136.1"/>
</dbReference>
<feature type="transmembrane region" description="Helical" evidence="7">
    <location>
        <begin position="301"/>
        <end position="326"/>
    </location>
</feature>
<comment type="subcellular location">
    <subcellularLocation>
        <location evidence="1">Cell membrane</location>
        <topology evidence="1">Multi-pass membrane protein</topology>
    </subcellularLocation>
</comment>
<evidence type="ECO:0000256" key="7">
    <source>
        <dbReference type="SAM" id="Phobius"/>
    </source>
</evidence>
<dbReference type="Pfam" id="PF12704">
    <property type="entry name" value="MacB_PCD"/>
    <property type="match status" value="1"/>
</dbReference>
<dbReference type="PANTHER" id="PTHR30572">
    <property type="entry name" value="MEMBRANE COMPONENT OF TRANSPORTER-RELATED"/>
    <property type="match status" value="1"/>
</dbReference>
<keyword evidence="10" id="KW-0378">Hydrolase</keyword>
<evidence type="ECO:0000313" key="10">
    <source>
        <dbReference type="EMBL" id="AMY12740.1"/>
    </source>
</evidence>
<dbReference type="AlphaFoldDB" id="A0A143PXE9"/>
<evidence type="ECO:0000259" key="9">
    <source>
        <dbReference type="Pfam" id="PF12704"/>
    </source>
</evidence>
<evidence type="ECO:0000313" key="11">
    <source>
        <dbReference type="Proteomes" id="UP000076079"/>
    </source>
</evidence>
<comment type="similarity">
    <text evidence="6">Belongs to the ABC-4 integral membrane protein family.</text>
</comment>
<keyword evidence="2" id="KW-1003">Cell membrane</keyword>
<dbReference type="OrthoDB" id="9770036at2"/>
<reference evidence="11" key="2">
    <citation type="submission" date="2016-04" db="EMBL/GenBank/DDBJ databases">
        <title>First Complete Genome Sequence of a Subdivision 6 Acidobacterium.</title>
        <authorList>
            <person name="Huang S."/>
            <person name="Vieira S."/>
            <person name="Bunk B."/>
            <person name="Riedel T."/>
            <person name="Sproeer C."/>
            <person name="Overmann J."/>
        </authorList>
    </citation>
    <scope>NUCLEOTIDE SEQUENCE [LARGE SCALE GENOMIC DNA]</scope>
    <source>
        <strain evidence="11">DSM 100886 HEG_-6_39</strain>
    </source>
</reference>
<keyword evidence="4 7" id="KW-1133">Transmembrane helix</keyword>
<keyword evidence="10" id="KW-0067">ATP-binding</keyword>
<feature type="transmembrane region" description="Helical" evidence="7">
    <location>
        <begin position="386"/>
        <end position="409"/>
    </location>
</feature>
<reference evidence="10 11" key="1">
    <citation type="journal article" date="2016" name="Genome Announc.">
        <title>First Complete Genome Sequence of a Subdivision 6 Acidobacterium Strain.</title>
        <authorList>
            <person name="Huang S."/>
            <person name="Vieira S."/>
            <person name="Bunk B."/>
            <person name="Riedel T."/>
            <person name="Sproer C."/>
            <person name="Overmann J."/>
        </authorList>
    </citation>
    <scope>NUCLEOTIDE SEQUENCE [LARGE SCALE GENOMIC DNA]</scope>
    <source>
        <strain evidence="11">DSM 100886 HEG_-6_39</strain>
    </source>
</reference>
<proteinExistence type="inferred from homology"/>
<dbReference type="InterPro" id="IPR050250">
    <property type="entry name" value="Macrolide_Exporter_MacB"/>
</dbReference>
<protein>
    <submittedName>
        <fullName evidence="10">Macrolide export ATP-binding/permease protein MacB</fullName>
        <ecNumber evidence="10">3.6.3.-</ecNumber>
    </submittedName>
</protein>
<evidence type="ECO:0000256" key="4">
    <source>
        <dbReference type="ARBA" id="ARBA00022989"/>
    </source>
</evidence>
<accession>A0A143PXE9</accession>
<dbReference type="EMBL" id="CP015136">
    <property type="protein sequence ID" value="AMY12740.1"/>
    <property type="molecule type" value="Genomic_DNA"/>
</dbReference>
<feature type="domain" description="MacB-like periplasmic core" evidence="9">
    <location>
        <begin position="19"/>
        <end position="234"/>
    </location>
</feature>
<dbReference type="GO" id="GO:0005524">
    <property type="term" value="F:ATP binding"/>
    <property type="evidence" value="ECO:0007669"/>
    <property type="project" value="UniProtKB-KW"/>
</dbReference>
<keyword evidence="3 7" id="KW-0812">Transmembrane</keyword>
<dbReference type="GO" id="GO:0022857">
    <property type="term" value="F:transmembrane transporter activity"/>
    <property type="evidence" value="ECO:0007669"/>
    <property type="project" value="TreeGrafter"/>
</dbReference>
<evidence type="ECO:0000256" key="6">
    <source>
        <dbReference type="ARBA" id="ARBA00038076"/>
    </source>
</evidence>
<organism evidence="10 11">
    <name type="scientific">Luteitalea pratensis</name>
    <dbReference type="NCBI Taxonomy" id="1855912"/>
    <lineage>
        <taxon>Bacteria</taxon>
        <taxon>Pseudomonadati</taxon>
        <taxon>Acidobacteriota</taxon>
        <taxon>Vicinamibacteria</taxon>
        <taxon>Vicinamibacterales</taxon>
        <taxon>Vicinamibacteraceae</taxon>
        <taxon>Luteitalea</taxon>
    </lineage>
</organism>
<name>A0A143PXE9_LUTPR</name>
<dbReference type="InterPro" id="IPR003838">
    <property type="entry name" value="ABC3_permease_C"/>
</dbReference>
<dbReference type="KEGG" id="abac:LuPra_06022"/>
<dbReference type="InterPro" id="IPR025857">
    <property type="entry name" value="MacB_PCD"/>
</dbReference>
<dbReference type="GO" id="GO:0016787">
    <property type="term" value="F:hydrolase activity"/>
    <property type="evidence" value="ECO:0007669"/>
    <property type="project" value="UniProtKB-KW"/>
</dbReference>
<keyword evidence="11" id="KW-1185">Reference proteome</keyword>
<gene>
    <name evidence="10" type="primary">macB_60</name>
    <name evidence="10" type="ORF">LuPra_06022</name>
</gene>
<dbReference type="GO" id="GO:0005886">
    <property type="term" value="C:plasma membrane"/>
    <property type="evidence" value="ECO:0007669"/>
    <property type="project" value="UniProtKB-SubCell"/>
</dbReference>